<dbReference type="AlphaFoldDB" id="A0A834W3W1"/>
<dbReference type="EMBL" id="JAAIUW010000013">
    <property type="protein sequence ID" value="KAF7803314.1"/>
    <property type="molecule type" value="Genomic_DNA"/>
</dbReference>
<accession>A0A834W3W1</accession>
<feature type="region of interest" description="Disordered" evidence="1">
    <location>
        <begin position="57"/>
        <end position="79"/>
    </location>
</feature>
<evidence type="ECO:0000313" key="3">
    <source>
        <dbReference type="Proteomes" id="UP000634136"/>
    </source>
</evidence>
<comment type="caution">
    <text evidence="2">The sequence shown here is derived from an EMBL/GenBank/DDBJ whole genome shotgun (WGS) entry which is preliminary data.</text>
</comment>
<reference evidence="2" key="1">
    <citation type="submission" date="2020-09" db="EMBL/GenBank/DDBJ databases">
        <title>Genome-Enabled Discovery of Anthraquinone Biosynthesis in Senna tora.</title>
        <authorList>
            <person name="Kang S.-H."/>
            <person name="Pandey R.P."/>
            <person name="Lee C.-M."/>
            <person name="Sim J.-S."/>
            <person name="Jeong J.-T."/>
            <person name="Choi B.-S."/>
            <person name="Jung M."/>
            <person name="Ginzburg D."/>
            <person name="Zhao K."/>
            <person name="Won S.Y."/>
            <person name="Oh T.-J."/>
            <person name="Yu Y."/>
            <person name="Kim N.-H."/>
            <person name="Lee O.R."/>
            <person name="Lee T.-H."/>
            <person name="Bashyal P."/>
            <person name="Kim T.-S."/>
            <person name="Lee W.-H."/>
            <person name="Kawkins C."/>
            <person name="Kim C.-K."/>
            <person name="Kim J.S."/>
            <person name="Ahn B.O."/>
            <person name="Rhee S.Y."/>
            <person name="Sohng J.K."/>
        </authorList>
    </citation>
    <scope>NUCLEOTIDE SEQUENCE</scope>
    <source>
        <tissue evidence="2">Leaf</tissue>
    </source>
</reference>
<protein>
    <submittedName>
        <fullName evidence="2">Uncharacterized protein</fullName>
    </submittedName>
</protein>
<proteinExistence type="predicted"/>
<evidence type="ECO:0000256" key="1">
    <source>
        <dbReference type="SAM" id="MobiDB-lite"/>
    </source>
</evidence>
<feature type="compositionally biased region" description="Basic and acidic residues" evidence="1">
    <location>
        <begin position="57"/>
        <end position="66"/>
    </location>
</feature>
<sequence>MGPLIPRMSESHALFLSLKPLTEPHISRARVDLTPHHDVVATPSKVKRLSPVDIDGRRLPFADSEHTPSSSASSTGEEVDDVDMCFKKIKVDKILHG</sequence>
<dbReference type="Proteomes" id="UP000634136">
    <property type="component" value="Unassembled WGS sequence"/>
</dbReference>
<evidence type="ECO:0000313" key="2">
    <source>
        <dbReference type="EMBL" id="KAF7803314.1"/>
    </source>
</evidence>
<name>A0A834W3W1_9FABA</name>
<keyword evidence="3" id="KW-1185">Reference proteome</keyword>
<organism evidence="2 3">
    <name type="scientific">Senna tora</name>
    <dbReference type="NCBI Taxonomy" id="362788"/>
    <lineage>
        <taxon>Eukaryota</taxon>
        <taxon>Viridiplantae</taxon>
        <taxon>Streptophyta</taxon>
        <taxon>Embryophyta</taxon>
        <taxon>Tracheophyta</taxon>
        <taxon>Spermatophyta</taxon>
        <taxon>Magnoliopsida</taxon>
        <taxon>eudicotyledons</taxon>
        <taxon>Gunneridae</taxon>
        <taxon>Pentapetalae</taxon>
        <taxon>rosids</taxon>
        <taxon>fabids</taxon>
        <taxon>Fabales</taxon>
        <taxon>Fabaceae</taxon>
        <taxon>Caesalpinioideae</taxon>
        <taxon>Cassia clade</taxon>
        <taxon>Senna</taxon>
    </lineage>
</organism>
<gene>
    <name evidence="2" type="ORF">G2W53_042425</name>
</gene>